<dbReference type="InterPro" id="IPR050373">
    <property type="entry name" value="Fibrinogen_C-term_domain"/>
</dbReference>
<dbReference type="SMART" id="SM00186">
    <property type="entry name" value="FBG"/>
    <property type="match status" value="1"/>
</dbReference>
<gene>
    <name evidence="2" type="ORF">SKAU_G00116020</name>
</gene>
<dbReference type="AlphaFoldDB" id="A0A9Q1FML5"/>
<keyword evidence="3" id="KW-1185">Reference proteome</keyword>
<dbReference type="PANTHER" id="PTHR19143">
    <property type="entry name" value="FIBRINOGEN/TENASCIN/ANGIOPOEITIN"/>
    <property type="match status" value="1"/>
</dbReference>
<organism evidence="2 3">
    <name type="scientific">Synaphobranchus kaupii</name>
    <name type="common">Kaup's arrowtooth eel</name>
    <dbReference type="NCBI Taxonomy" id="118154"/>
    <lineage>
        <taxon>Eukaryota</taxon>
        <taxon>Metazoa</taxon>
        <taxon>Chordata</taxon>
        <taxon>Craniata</taxon>
        <taxon>Vertebrata</taxon>
        <taxon>Euteleostomi</taxon>
        <taxon>Actinopterygii</taxon>
        <taxon>Neopterygii</taxon>
        <taxon>Teleostei</taxon>
        <taxon>Anguilliformes</taxon>
        <taxon>Synaphobranchidae</taxon>
        <taxon>Synaphobranchus</taxon>
    </lineage>
</organism>
<dbReference type="Proteomes" id="UP001152622">
    <property type="component" value="Chromosome 4"/>
</dbReference>
<dbReference type="InterPro" id="IPR002181">
    <property type="entry name" value="Fibrinogen_a/b/g_C_dom"/>
</dbReference>
<dbReference type="PANTHER" id="PTHR19143:SF225">
    <property type="entry name" value="MICROFIBRIL-ASSOCIATED GLYCOPROTEIN 4"/>
    <property type="match status" value="1"/>
</dbReference>
<dbReference type="SUPFAM" id="SSF56496">
    <property type="entry name" value="Fibrinogen C-terminal domain-like"/>
    <property type="match status" value="1"/>
</dbReference>
<evidence type="ECO:0000259" key="1">
    <source>
        <dbReference type="PROSITE" id="PS51406"/>
    </source>
</evidence>
<protein>
    <recommendedName>
        <fullName evidence="1">Fibrinogen C-terminal domain-containing protein</fullName>
    </recommendedName>
</protein>
<dbReference type="Pfam" id="PF00147">
    <property type="entry name" value="Fibrinogen_C"/>
    <property type="match status" value="1"/>
</dbReference>
<evidence type="ECO:0000313" key="2">
    <source>
        <dbReference type="EMBL" id="KAJ8362771.1"/>
    </source>
</evidence>
<dbReference type="PROSITE" id="PS51406">
    <property type="entry name" value="FIBRINOGEN_C_2"/>
    <property type="match status" value="1"/>
</dbReference>
<name>A0A9Q1FML5_SYNKA</name>
<sequence length="136" mass="15317">MEDFVGGFVHAEYITFSIEPEFNGYRLLLGNYIDGGAGDSMSYHNGKKFSTFDNDQDNSGTNCAVTHHGGFWFHGCFQTNPNGLYTWGPTPYAIGVMWQSWKGFNYSLKSITMKIRPRLHRSATAIPESNVTTSYH</sequence>
<feature type="domain" description="Fibrinogen C-terminal" evidence="1">
    <location>
        <begin position="1"/>
        <end position="119"/>
    </location>
</feature>
<dbReference type="InterPro" id="IPR036056">
    <property type="entry name" value="Fibrinogen-like_C"/>
</dbReference>
<dbReference type="Gene3D" id="3.90.215.10">
    <property type="entry name" value="Gamma Fibrinogen, chain A, domain 1"/>
    <property type="match status" value="1"/>
</dbReference>
<dbReference type="GO" id="GO:0005615">
    <property type="term" value="C:extracellular space"/>
    <property type="evidence" value="ECO:0007669"/>
    <property type="project" value="TreeGrafter"/>
</dbReference>
<dbReference type="GO" id="GO:0048251">
    <property type="term" value="P:elastic fiber assembly"/>
    <property type="evidence" value="ECO:0007669"/>
    <property type="project" value="TreeGrafter"/>
</dbReference>
<evidence type="ECO:0000313" key="3">
    <source>
        <dbReference type="Proteomes" id="UP001152622"/>
    </source>
</evidence>
<dbReference type="EMBL" id="JAINUF010000004">
    <property type="protein sequence ID" value="KAJ8362771.1"/>
    <property type="molecule type" value="Genomic_DNA"/>
</dbReference>
<comment type="caution">
    <text evidence="2">The sequence shown here is derived from an EMBL/GenBank/DDBJ whole genome shotgun (WGS) entry which is preliminary data.</text>
</comment>
<proteinExistence type="predicted"/>
<dbReference type="InterPro" id="IPR014716">
    <property type="entry name" value="Fibrinogen_a/b/g_C_1"/>
</dbReference>
<accession>A0A9Q1FML5</accession>
<reference evidence="2" key="1">
    <citation type="journal article" date="2023" name="Science">
        <title>Genome structures resolve the early diversification of teleost fishes.</title>
        <authorList>
            <person name="Parey E."/>
            <person name="Louis A."/>
            <person name="Montfort J."/>
            <person name="Bouchez O."/>
            <person name="Roques C."/>
            <person name="Iampietro C."/>
            <person name="Lluch J."/>
            <person name="Castinel A."/>
            <person name="Donnadieu C."/>
            <person name="Desvignes T."/>
            <person name="Floi Bucao C."/>
            <person name="Jouanno E."/>
            <person name="Wen M."/>
            <person name="Mejri S."/>
            <person name="Dirks R."/>
            <person name="Jansen H."/>
            <person name="Henkel C."/>
            <person name="Chen W.J."/>
            <person name="Zahm M."/>
            <person name="Cabau C."/>
            <person name="Klopp C."/>
            <person name="Thompson A.W."/>
            <person name="Robinson-Rechavi M."/>
            <person name="Braasch I."/>
            <person name="Lecointre G."/>
            <person name="Bobe J."/>
            <person name="Postlethwait J.H."/>
            <person name="Berthelot C."/>
            <person name="Roest Crollius H."/>
            <person name="Guiguen Y."/>
        </authorList>
    </citation>
    <scope>NUCLEOTIDE SEQUENCE</scope>
    <source>
        <strain evidence="2">WJC10195</strain>
    </source>
</reference>
<dbReference type="OrthoDB" id="7735550at2759"/>